<dbReference type="InterPro" id="IPR050200">
    <property type="entry name" value="Nuclear_hormone_rcpt_NR3"/>
</dbReference>
<keyword evidence="7" id="KW-0675">Receptor</keyword>
<organism evidence="10 11">
    <name type="scientific">Mugilogobius chulae</name>
    <name type="common">yellowstripe goby</name>
    <dbReference type="NCBI Taxonomy" id="88201"/>
    <lineage>
        <taxon>Eukaryota</taxon>
        <taxon>Metazoa</taxon>
        <taxon>Chordata</taxon>
        <taxon>Craniata</taxon>
        <taxon>Vertebrata</taxon>
        <taxon>Euteleostomi</taxon>
        <taxon>Actinopterygii</taxon>
        <taxon>Neopterygii</taxon>
        <taxon>Teleostei</taxon>
        <taxon>Neoteleostei</taxon>
        <taxon>Acanthomorphata</taxon>
        <taxon>Gobiaria</taxon>
        <taxon>Gobiiformes</taxon>
        <taxon>Gobioidei</taxon>
        <taxon>Gobiidae</taxon>
        <taxon>Gobionellinae</taxon>
        <taxon>Mugilogobius</taxon>
    </lineage>
</organism>
<dbReference type="Proteomes" id="UP001460270">
    <property type="component" value="Unassembled WGS sequence"/>
</dbReference>
<evidence type="ECO:0000256" key="6">
    <source>
        <dbReference type="ARBA" id="ARBA00023163"/>
    </source>
</evidence>
<evidence type="ECO:0000259" key="9">
    <source>
        <dbReference type="PROSITE" id="PS51030"/>
    </source>
</evidence>
<evidence type="ECO:0000256" key="2">
    <source>
        <dbReference type="ARBA" id="ARBA00022771"/>
    </source>
</evidence>
<proteinExistence type="predicted"/>
<keyword evidence="5" id="KW-0238">DNA-binding</keyword>
<dbReference type="SUPFAM" id="SSF57716">
    <property type="entry name" value="Glucocorticoid receptor-like (DNA-binding domain)"/>
    <property type="match status" value="1"/>
</dbReference>
<feature type="domain" description="Nuclear receptor" evidence="9">
    <location>
        <begin position="314"/>
        <end position="363"/>
    </location>
</feature>
<keyword evidence="8" id="KW-0539">Nucleus</keyword>
<dbReference type="PANTHER" id="PTHR48092">
    <property type="entry name" value="KNIRPS-RELATED PROTEIN-RELATED"/>
    <property type="match status" value="1"/>
</dbReference>
<evidence type="ECO:0000256" key="3">
    <source>
        <dbReference type="ARBA" id="ARBA00022833"/>
    </source>
</evidence>
<protein>
    <recommendedName>
        <fullName evidence="9">Nuclear receptor domain-containing protein</fullName>
    </recommendedName>
</protein>
<dbReference type="EMBL" id="JBBPFD010000014">
    <property type="protein sequence ID" value="KAK7899538.1"/>
    <property type="molecule type" value="Genomic_DNA"/>
</dbReference>
<reference evidence="11" key="1">
    <citation type="submission" date="2024-04" db="EMBL/GenBank/DDBJ databases">
        <title>Salinicola lusitanus LLJ914,a marine bacterium isolated from the Okinawa Trough.</title>
        <authorList>
            <person name="Li J."/>
        </authorList>
    </citation>
    <scope>NUCLEOTIDE SEQUENCE [LARGE SCALE GENOMIC DNA]</scope>
</reference>
<evidence type="ECO:0000256" key="5">
    <source>
        <dbReference type="ARBA" id="ARBA00023125"/>
    </source>
</evidence>
<comment type="caution">
    <text evidence="10">The sequence shown here is derived from an EMBL/GenBank/DDBJ whole genome shotgun (WGS) entry which is preliminary data.</text>
</comment>
<keyword evidence="6" id="KW-0804">Transcription</keyword>
<evidence type="ECO:0000256" key="7">
    <source>
        <dbReference type="ARBA" id="ARBA00023170"/>
    </source>
</evidence>
<evidence type="ECO:0000313" key="11">
    <source>
        <dbReference type="Proteomes" id="UP001460270"/>
    </source>
</evidence>
<dbReference type="InterPro" id="IPR013088">
    <property type="entry name" value="Znf_NHR/GATA"/>
</dbReference>
<dbReference type="PROSITE" id="PS00031">
    <property type="entry name" value="NUCLEAR_REC_DBD_1"/>
    <property type="match status" value="1"/>
</dbReference>
<keyword evidence="2" id="KW-0863">Zinc-finger</keyword>
<evidence type="ECO:0000256" key="1">
    <source>
        <dbReference type="ARBA" id="ARBA00022723"/>
    </source>
</evidence>
<keyword evidence="3" id="KW-0862">Zinc</keyword>
<dbReference type="Gene3D" id="3.30.50.10">
    <property type="entry name" value="Erythroid Transcription Factor GATA-1, subunit A"/>
    <property type="match status" value="1"/>
</dbReference>
<keyword evidence="4" id="KW-0805">Transcription regulation</keyword>
<dbReference type="PROSITE" id="PS51030">
    <property type="entry name" value="NUCLEAR_REC_DBD_2"/>
    <property type="match status" value="1"/>
</dbReference>
<evidence type="ECO:0000313" key="10">
    <source>
        <dbReference type="EMBL" id="KAK7899538.1"/>
    </source>
</evidence>
<dbReference type="PRINTS" id="PR00047">
    <property type="entry name" value="STROIDFINGER"/>
</dbReference>
<keyword evidence="11" id="KW-1185">Reference proteome</keyword>
<name>A0AAW0NJS5_9GOBI</name>
<dbReference type="GO" id="GO:0043565">
    <property type="term" value="F:sequence-specific DNA binding"/>
    <property type="evidence" value="ECO:0007669"/>
    <property type="project" value="InterPro"/>
</dbReference>
<sequence>MAFHMSLSDLEDNSLLLNEADRVDTTTDTCACPSTVELSKAVSVSLGLDPVSSPPLNNNNINGSSSVVGGNGAVSGAAFTYYEASAGNGTEEALNMNQDGARLLHGDSSQREDEFGEVCHGMQQVSCMDLLRASDVDNGGHCFTRGPVITRYVGRDSNLYMHPAPELPAAPHQTDGMLPLKPFTATTANPYRDAMNVVWCASEGNDAERAAAAPLPVGQHNGVCKYCNCVRGARQECRCVWYGGSKGEQQQQQQQVGKGGMCAEYGQVESYQSVVAQGHGAFSSIKTEPAIWVDCTDRGFRHEDLFPGVYLSDRRVCQVCGDDASGCHYGAVTCGSCKVFFKRAAAGKQNHLCARETTAPSTN</sequence>
<dbReference type="InterPro" id="IPR001628">
    <property type="entry name" value="Znf_hrmn_rcpt"/>
</dbReference>
<dbReference type="Pfam" id="PF00105">
    <property type="entry name" value="zf-C4"/>
    <property type="match status" value="1"/>
</dbReference>
<dbReference type="GO" id="GO:0003700">
    <property type="term" value="F:DNA-binding transcription factor activity"/>
    <property type="evidence" value="ECO:0007669"/>
    <property type="project" value="InterPro"/>
</dbReference>
<dbReference type="SMART" id="SM00399">
    <property type="entry name" value="ZnF_C4"/>
    <property type="match status" value="1"/>
</dbReference>
<dbReference type="AlphaFoldDB" id="A0AAW0NJS5"/>
<evidence type="ECO:0000256" key="8">
    <source>
        <dbReference type="ARBA" id="ARBA00023242"/>
    </source>
</evidence>
<dbReference type="GO" id="GO:0008270">
    <property type="term" value="F:zinc ion binding"/>
    <property type="evidence" value="ECO:0007669"/>
    <property type="project" value="UniProtKB-KW"/>
</dbReference>
<keyword evidence="1" id="KW-0479">Metal-binding</keyword>
<accession>A0AAW0NJS5</accession>
<evidence type="ECO:0000256" key="4">
    <source>
        <dbReference type="ARBA" id="ARBA00023015"/>
    </source>
</evidence>
<gene>
    <name evidence="10" type="ORF">WMY93_020391</name>
</gene>